<evidence type="ECO:0000313" key="2">
    <source>
        <dbReference type="EMBL" id="GFS25441.1"/>
    </source>
</evidence>
<feature type="compositionally biased region" description="Low complexity" evidence="1">
    <location>
        <begin position="68"/>
        <end position="81"/>
    </location>
</feature>
<sequence>YCCQNRIIPTASIFLESEYFNGDVDACNVSNLIADIILGNIKEIKAASDSSVSCVVTRAQASREVDNSSQISKSSRVKSTSAHARLTERSVSGVVDTDDEHKETDVSIDITTVNNVLNIYSDFRERQKQDNALAAWFKRVGEKPLSYSCPAPPN</sequence>
<reference evidence="2 3" key="1">
    <citation type="journal article" date="2021" name="Elife">
        <title>Chloroplast acquisition without the gene transfer in kleptoplastic sea slugs, Plakobranchus ocellatus.</title>
        <authorList>
            <person name="Maeda T."/>
            <person name="Takahashi S."/>
            <person name="Yoshida T."/>
            <person name="Shimamura S."/>
            <person name="Takaki Y."/>
            <person name="Nagai Y."/>
            <person name="Toyoda A."/>
            <person name="Suzuki Y."/>
            <person name="Arimoto A."/>
            <person name="Ishii H."/>
            <person name="Satoh N."/>
            <person name="Nishiyama T."/>
            <person name="Hasebe M."/>
            <person name="Maruyama T."/>
            <person name="Minagawa J."/>
            <person name="Obokata J."/>
            <person name="Shigenobu S."/>
        </authorList>
    </citation>
    <scope>NUCLEOTIDE SEQUENCE [LARGE SCALE GENOMIC DNA]</scope>
</reference>
<gene>
    <name evidence="2" type="ORF">ElyMa_003442000</name>
</gene>
<dbReference type="EMBL" id="BMAT01007056">
    <property type="protein sequence ID" value="GFS25441.1"/>
    <property type="molecule type" value="Genomic_DNA"/>
</dbReference>
<dbReference type="AlphaFoldDB" id="A0AAV4JSZ6"/>
<feature type="region of interest" description="Disordered" evidence="1">
    <location>
        <begin position="66"/>
        <end position="98"/>
    </location>
</feature>
<keyword evidence="3" id="KW-1185">Reference proteome</keyword>
<protein>
    <submittedName>
        <fullName evidence="2">Uncharacterized protein</fullName>
    </submittedName>
</protein>
<comment type="caution">
    <text evidence="2">The sequence shown here is derived from an EMBL/GenBank/DDBJ whole genome shotgun (WGS) entry which is preliminary data.</text>
</comment>
<evidence type="ECO:0000313" key="3">
    <source>
        <dbReference type="Proteomes" id="UP000762676"/>
    </source>
</evidence>
<evidence type="ECO:0000256" key="1">
    <source>
        <dbReference type="SAM" id="MobiDB-lite"/>
    </source>
</evidence>
<feature type="non-terminal residue" evidence="2">
    <location>
        <position position="1"/>
    </location>
</feature>
<dbReference type="Proteomes" id="UP000762676">
    <property type="component" value="Unassembled WGS sequence"/>
</dbReference>
<name>A0AAV4JSZ6_9GAST</name>
<organism evidence="2 3">
    <name type="scientific">Elysia marginata</name>
    <dbReference type="NCBI Taxonomy" id="1093978"/>
    <lineage>
        <taxon>Eukaryota</taxon>
        <taxon>Metazoa</taxon>
        <taxon>Spiralia</taxon>
        <taxon>Lophotrochozoa</taxon>
        <taxon>Mollusca</taxon>
        <taxon>Gastropoda</taxon>
        <taxon>Heterobranchia</taxon>
        <taxon>Euthyneura</taxon>
        <taxon>Panpulmonata</taxon>
        <taxon>Sacoglossa</taxon>
        <taxon>Placobranchoidea</taxon>
        <taxon>Plakobranchidae</taxon>
        <taxon>Elysia</taxon>
    </lineage>
</organism>
<proteinExistence type="predicted"/>
<accession>A0AAV4JSZ6</accession>